<accession>X1I5I7</accession>
<proteinExistence type="predicted"/>
<sequence length="156" mass="17923">MAEGNCIKPRALEYCPIESQELMDQIIRDSESQPFRVVRNNGSCSILDNEQNRIIKVVCTNGTKVTIPGLEVGVFFRAELIEEIFLENVNSLFSTLRIRNNLYALGGGLYRDYYLTVIDSIETYNTKRNEIFELSNVLLNPIKYFGYGSNMNFKQM</sequence>
<feature type="non-terminal residue" evidence="1">
    <location>
        <position position="156"/>
    </location>
</feature>
<comment type="caution">
    <text evidence="1">The sequence shown here is derived from an EMBL/GenBank/DDBJ whole genome shotgun (WGS) entry which is preliminary data.</text>
</comment>
<evidence type="ECO:0000313" key="1">
    <source>
        <dbReference type="EMBL" id="GAH64550.1"/>
    </source>
</evidence>
<dbReference type="EMBL" id="BARU01034522">
    <property type="protein sequence ID" value="GAH64550.1"/>
    <property type="molecule type" value="Genomic_DNA"/>
</dbReference>
<organism evidence="1">
    <name type="scientific">marine sediment metagenome</name>
    <dbReference type="NCBI Taxonomy" id="412755"/>
    <lineage>
        <taxon>unclassified sequences</taxon>
        <taxon>metagenomes</taxon>
        <taxon>ecological metagenomes</taxon>
    </lineage>
</organism>
<protein>
    <submittedName>
        <fullName evidence="1">Uncharacterized protein</fullName>
    </submittedName>
</protein>
<gene>
    <name evidence="1" type="ORF">S03H2_54175</name>
</gene>
<reference evidence="1" key="1">
    <citation type="journal article" date="2014" name="Front. Microbiol.">
        <title>High frequency of phylogenetically diverse reductive dehalogenase-homologous genes in deep subseafloor sedimentary metagenomes.</title>
        <authorList>
            <person name="Kawai M."/>
            <person name="Futagami T."/>
            <person name="Toyoda A."/>
            <person name="Takaki Y."/>
            <person name="Nishi S."/>
            <person name="Hori S."/>
            <person name="Arai W."/>
            <person name="Tsubouchi T."/>
            <person name="Morono Y."/>
            <person name="Uchiyama I."/>
            <person name="Ito T."/>
            <person name="Fujiyama A."/>
            <person name="Inagaki F."/>
            <person name="Takami H."/>
        </authorList>
    </citation>
    <scope>NUCLEOTIDE SEQUENCE</scope>
    <source>
        <strain evidence="1">Expedition CK06-06</strain>
    </source>
</reference>
<name>X1I5I7_9ZZZZ</name>
<dbReference type="AlphaFoldDB" id="X1I5I7"/>